<accession>A0A556PLX2</accession>
<comment type="caution">
    <text evidence="3">The sequence shown here is derived from an EMBL/GenBank/DDBJ whole genome shotgun (WGS) entry which is preliminary data.</text>
</comment>
<name>A0A556PLX2_9BACI</name>
<keyword evidence="4" id="KW-1185">Reference proteome</keyword>
<evidence type="ECO:0000259" key="1">
    <source>
        <dbReference type="Pfam" id="PF00557"/>
    </source>
</evidence>
<dbReference type="InterPro" id="IPR029149">
    <property type="entry name" value="Creatin/AminoP/Spt16_N"/>
</dbReference>
<dbReference type="SUPFAM" id="SSF53092">
    <property type="entry name" value="Creatinase/prolidase N-terminal domain"/>
    <property type="match status" value="1"/>
</dbReference>
<proteinExistence type="predicted"/>
<dbReference type="Gene3D" id="3.90.230.10">
    <property type="entry name" value="Creatinase/methionine aminopeptidase superfamily"/>
    <property type="match status" value="1"/>
</dbReference>
<dbReference type="InterPro" id="IPR000994">
    <property type="entry name" value="Pept_M24"/>
</dbReference>
<dbReference type="OrthoDB" id="9761809at2"/>
<dbReference type="Proteomes" id="UP000316425">
    <property type="component" value="Unassembled WGS sequence"/>
</dbReference>
<reference evidence="3 4" key="1">
    <citation type="submission" date="2019-07" db="EMBL/GenBank/DDBJ databases">
        <title>Allobacillus sp. nov. SKP isolated from shrimp paste of Euphausiacea.</title>
        <authorList>
            <person name="Kanchanasin P."/>
            <person name="Tanasupawat S."/>
            <person name="Shi W."/>
            <person name="Wu L."/>
            <person name="Ma J."/>
        </authorList>
    </citation>
    <scope>NUCLEOTIDE SEQUENCE [LARGE SCALE GENOMIC DNA]</scope>
    <source>
        <strain evidence="3 4">SKP4-8</strain>
    </source>
</reference>
<feature type="domain" description="Creatinase N-terminal" evidence="2">
    <location>
        <begin position="11"/>
        <end position="156"/>
    </location>
</feature>
<dbReference type="Gene3D" id="3.40.350.10">
    <property type="entry name" value="Creatinase/prolidase N-terminal domain"/>
    <property type="match status" value="1"/>
</dbReference>
<evidence type="ECO:0000259" key="2">
    <source>
        <dbReference type="Pfam" id="PF01321"/>
    </source>
</evidence>
<dbReference type="RefSeq" id="WP_144088712.1">
    <property type="nucleotide sequence ID" value="NZ_VMHE01000010.1"/>
</dbReference>
<dbReference type="PANTHER" id="PTHR46112">
    <property type="entry name" value="AMINOPEPTIDASE"/>
    <property type="match status" value="1"/>
</dbReference>
<dbReference type="InterPro" id="IPR000587">
    <property type="entry name" value="Creatinase_N"/>
</dbReference>
<evidence type="ECO:0000313" key="4">
    <source>
        <dbReference type="Proteomes" id="UP000316425"/>
    </source>
</evidence>
<evidence type="ECO:0000313" key="3">
    <source>
        <dbReference type="EMBL" id="TSJ65393.1"/>
    </source>
</evidence>
<dbReference type="PANTHER" id="PTHR46112:SF2">
    <property type="entry name" value="XAA-PRO AMINOPEPTIDASE P-RELATED"/>
    <property type="match status" value="1"/>
</dbReference>
<organism evidence="3 4">
    <name type="scientific">Allobacillus salarius</name>
    <dbReference type="NCBI Taxonomy" id="1955272"/>
    <lineage>
        <taxon>Bacteria</taxon>
        <taxon>Bacillati</taxon>
        <taxon>Bacillota</taxon>
        <taxon>Bacilli</taxon>
        <taxon>Bacillales</taxon>
        <taxon>Bacillaceae</taxon>
        <taxon>Allobacillus</taxon>
    </lineage>
</organism>
<dbReference type="SUPFAM" id="SSF55920">
    <property type="entry name" value="Creatinase/aminopeptidase"/>
    <property type="match status" value="1"/>
</dbReference>
<protein>
    <submittedName>
        <fullName evidence="3">M24 family metallopeptidase</fullName>
    </submittedName>
</protein>
<dbReference type="Pfam" id="PF00557">
    <property type="entry name" value="Peptidase_M24"/>
    <property type="match status" value="1"/>
</dbReference>
<feature type="domain" description="Peptidase M24" evidence="1">
    <location>
        <begin position="164"/>
        <end position="372"/>
    </location>
</feature>
<dbReference type="CDD" id="cd01066">
    <property type="entry name" value="APP_MetAP"/>
    <property type="match status" value="1"/>
</dbReference>
<sequence>MTFEVGEYLKRLKKTKQRMEKHGVDVLLVTDPANMNYLTGYDAWSFYVHQMLIVMIDEPQPIWVGRYMDANGAKRTTWMHDENVVSYPDYFVNSHQFHPMEYIAKLLTELKQEKRVIGVEMDQYYFSAKSYTTLLDNLPNATFKDCTSLVNWVRIIKSDQEIEFMRRAGTLAEQAMQAGIHAIHTGSRECDAAASIYYELIKGTEEFGGDYPSIVPMLPTGDKTSAPHLTWCDDHFEEGNAVIIELAGCYKRYHAPLARTVFLGNPTDRLKKLDEIVKEGIENVLQKVKPGIYLEELEEAWVESTRKYGIEKESRLGYSIGLNYPPDWGEHTASIRKNDRTVLEPNMTFHFIPGLWFDQDGIETSESFRVTEDGVELLTNFQRGLIQKIPFHFPDDTKGIIS</sequence>
<gene>
    <name evidence="3" type="ORF">FPQ13_07100</name>
</gene>
<dbReference type="Pfam" id="PF01321">
    <property type="entry name" value="Creatinase_N"/>
    <property type="match status" value="1"/>
</dbReference>
<dbReference type="EMBL" id="VMHE01000010">
    <property type="protein sequence ID" value="TSJ65393.1"/>
    <property type="molecule type" value="Genomic_DNA"/>
</dbReference>
<dbReference type="AlphaFoldDB" id="A0A556PLX2"/>
<dbReference type="InterPro" id="IPR050659">
    <property type="entry name" value="Peptidase_M24B"/>
</dbReference>
<dbReference type="InterPro" id="IPR036005">
    <property type="entry name" value="Creatinase/aminopeptidase-like"/>
</dbReference>